<sequence>MGIQLWDIASAVSPFRAAVEAAGEAKASVGVSDKAETIKTVNRLLLKLFKSFSSNTALCILTLWRKEGIV</sequence>
<keyword evidence="2" id="KW-1185">Reference proteome</keyword>
<organism evidence="1 2">
    <name type="scientific">Paenibacillus cineris</name>
    <dbReference type="NCBI Taxonomy" id="237530"/>
    <lineage>
        <taxon>Bacteria</taxon>
        <taxon>Bacillati</taxon>
        <taxon>Bacillota</taxon>
        <taxon>Bacilli</taxon>
        <taxon>Bacillales</taxon>
        <taxon>Paenibacillaceae</taxon>
        <taxon>Paenibacillus</taxon>
    </lineage>
</organism>
<reference evidence="1 2" key="1">
    <citation type="submission" date="2021-03" db="EMBL/GenBank/DDBJ databases">
        <title>Antimicrobial resistance genes in bacteria isolated from Japanese honey, and their potential for conferring macrolide and lincosamide resistance in the American foulbrood pathogen Paenibacillus larvae.</title>
        <authorList>
            <person name="Okamoto M."/>
            <person name="Kumagai M."/>
            <person name="Kanamori H."/>
            <person name="Takamatsu D."/>
        </authorList>
    </citation>
    <scope>NUCLEOTIDE SEQUENCE [LARGE SCALE GENOMIC DNA]</scope>
    <source>
        <strain evidence="1 2">J21TS7</strain>
    </source>
</reference>
<accession>A0ABQ4L661</accession>
<dbReference type="EMBL" id="BORU01000001">
    <property type="protein sequence ID" value="GIO51873.1"/>
    <property type="molecule type" value="Genomic_DNA"/>
</dbReference>
<evidence type="ECO:0000313" key="2">
    <source>
        <dbReference type="Proteomes" id="UP000676601"/>
    </source>
</evidence>
<name>A0ABQ4L661_9BACL</name>
<gene>
    <name evidence="1" type="ORF">J21TS7_01910</name>
</gene>
<protein>
    <submittedName>
        <fullName evidence="1">Uncharacterized protein</fullName>
    </submittedName>
</protein>
<dbReference type="Proteomes" id="UP000676601">
    <property type="component" value="Unassembled WGS sequence"/>
</dbReference>
<comment type="caution">
    <text evidence="1">The sequence shown here is derived from an EMBL/GenBank/DDBJ whole genome shotgun (WGS) entry which is preliminary data.</text>
</comment>
<proteinExistence type="predicted"/>
<evidence type="ECO:0000313" key="1">
    <source>
        <dbReference type="EMBL" id="GIO51873.1"/>
    </source>
</evidence>